<sequence length="137" mass="15078">MTPQYMKMETTAGLAVRSLKAVALDDVLYTPDQGPFGKRKASYRSLTAKLKPWAIVQPRNAEEVSKAVKALLAVPGCKSAVRRGGHMAWLGANNIQDGVTIGLVLMAKPKYSPIMELARLLPGGTWTDVHYEVERRR</sequence>
<accession>A0AA37LZ00</accession>
<keyword evidence="3" id="KW-0274">FAD</keyword>
<gene>
    <name evidence="5" type="ORF">ColLi_11949</name>
</gene>
<comment type="caution">
    <text evidence="5">The sequence shown here is derived from an EMBL/GenBank/DDBJ whole genome shotgun (WGS) entry which is preliminary data.</text>
</comment>
<evidence type="ECO:0000256" key="2">
    <source>
        <dbReference type="ARBA" id="ARBA00022630"/>
    </source>
</evidence>
<organism evidence="5 6">
    <name type="scientific">Colletotrichum liriopes</name>
    <dbReference type="NCBI Taxonomy" id="708192"/>
    <lineage>
        <taxon>Eukaryota</taxon>
        <taxon>Fungi</taxon>
        <taxon>Dikarya</taxon>
        <taxon>Ascomycota</taxon>
        <taxon>Pezizomycotina</taxon>
        <taxon>Sordariomycetes</taxon>
        <taxon>Hypocreomycetidae</taxon>
        <taxon>Glomerellales</taxon>
        <taxon>Glomerellaceae</taxon>
        <taxon>Colletotrichum</taxon>
        <taxon>Colletotrichum spaethianum species complex</taxon>
    </lineage>
</organism>
<evidence type="ECO:0000313" key="5">
    <source>
        <dbReference type="EMBL" id="GJC89111.1"/>
    </source>
</evidence>
<dbReference type="SUPFAM" id="SSF56176">
    <property type="entry name" value="FAD-binding/transporter-associated domain-like"/>
    <property type="match status" value="1"/>
</dbReference>
<dbReference type="GO" id="GO:0050660">
    <property type="term" value="F:flavin adenine dinucleotide binding"/>
    <property type="evidence" value="ECO:0007669"/>
    <property type="project" value="InterPro"/>
</dbReference>
<keyword evidence="2" id="KW-0285">Flavoprotein</keyword>
<reference evidence="5 6" key="1">
    <citation type="submission" date="2021-07" db="EMBL/GenBank/DDBJ databases">
        <title>Genome data of Colletotrichum spaethianum.</title>
        <authorList>
            <person name="Utami Y.D."/>
            <person name="Hiruma K."/>
        </authorList>
    </citation>
    <scope>NUCLEOTIDE SEQUENCE [LARGE SCALE GENOMIC DNA]</scope>
    <source>
        <strain evidence="5 6">MAFF 242679</strain>
    </source>
</reference>
<dbReference type="InterPro" id="IPR016169">
    <property type="entry name" value="FAD-bd_PCMH_sub2"/>
</dbReference>
<keyword evidence="4" id="KW-0560">Oxidoreductase</keyword>
<comment type="similarity">
    <text evidence="1">Belongs to the oxygen-dependent FAD-linked oxidoreductase family.</text>
</comment>
<dbReference type="AlphaFoldDB" id="A0AA37LZ00"/>
<proteinExistence type="inferred from homology"/>
<keyword evidence="6" id="KW-1185">Reference proteome</keyword>
<name>A0AA37LZ00_9PEZI</name>
<evidence type="ECO:0000256" key="4">
    <source>
        <dbReference type="ARBA" id="ARBA00023002"/>
    </source>
</evidence>
<dbReference type="EMBL" id="BPPX01000038">
    <property type="protein sequence ID" value="GJC89111.1"/>
    <property type="molecule type" value="Genomic_DNA"/>
</dbReference>
<evidence type="ECO:0000256" key="1">
    <source>
        <dbReference type="ARBA" id="ARBA00005466"/>
    </source>
</evidence>
<evidence type="ECO:0000313" key="6">
    <source>
        <dbReference type="Proteomes" id="UP001055172"/>
    </source>
</evidence>
<dbReference type="PANTHER" id="PTHR42973:SF53">
    <property type="entry name" value="FAD-BINDING PCMH-TYPE DOMAIN-CONTAINING PROTEIN-RELATED"/>
    <property type="match status" value="1"/>
</dbReference>
<dbReference type="PANTHER" id="PTHR42973">
    <property type="entry name" value="BINDING OXIDOREDUCTASE, PUTATIVE (AFU_ORTHOLOGUE AFUA_1G17690)-RELATED"/>
    <property type="match status" value="1"/>
</dbReference>
<dbReference type="Proteomes" id="UP001055172">
    <property type="component" value="Unassembled WGS sequence"/>
</dbReference>
<protein>
    <submittedName>
        <fullName evidence="5">Uncharacterized protein</fullName>
    </submittedName>
</protein>
<dbReference type="InterPro" id="IPR036318">
    <property type="entry name" value="FAD-bd_PCMH-like_sf"/>
</dbReference>
<dbReference type="Gene3D" id="3.30.465.10">
    <property type="match status" value="1"/>
</dbReference>
<dbReference type="InterPro" id="IPR050416">
    <property type="entry name" value="FAD-linked_Oxidoreductase"/>
</dbReference>
<evidence type="ECO:0000256" key="3">
    <source>
        <dbReference type="ARBA" id="ARBA00022827"/>
    </source>
</evidence>
<dbReference type="GO" id="GO:0016491">
    <property type="term" value="F:oxidoreductase activity"/>
    <property type="evidence" value="ECO:0007669"/>
    <property type="project" value="UniProtKB-KW"/>
</dbReference>